<feature type="transmembrane region" description="Helical" evidence="10">
    <location>
        <begin position="436"/>
        <end position="458"/>
    </location>
</feature>
<keyword evidence="6 10" id="KW-1133">Transmembrane helix</keyword>
<feature type="transmembrane region" description="Helical" evidence="10">
    <location>
        <begin position="374"/>
        <end position="397"/>
    </location>
</feature>
<evidence type="ECO:0000256" key="7">
    <source>
        <dbReference type="ARBA" id="ARBA00023065"/>
    </source>
</evidence>
<evidence type="ECO:0000256" key="8">
    <source>
        <dbReference type="ARBA" id="ARBA00023136"/>
    </source>
</evidence>
<evidence type="ECO:0000259" key="11">
    <source>
        <dbReference type="Pfam" id="PF00999"/>
    </source>
</evidence>
<dbReference type="Pfam" id="PF00999">
    <property type="entry name" value="Na_H_Exchanger"/>
    <property type="match status" value="1"/>
</dbReference>
<keyword evidence="4 10" id="KW-0812">Transmembrane</keyword>
<feature type="compositionally biased region" description="Gly residues" evidence="9">
    <location>
        <begin position="147"/>
        <end position="156"/>
    </location>
</feature>
<keyword evidence="3" id="KW-0050">Antiport</keyword>
<feature type="compositionally biased region" description="Pro residues" evidence="9">
    <location>
        <begin position="78"/>
        <end position="88"/>
    </location>
</feature>
<feature type="region of interest" description="Disordered" evidence="9">
    <location>
        <begin position="68"/>
        <end position="89"/>
    </location>
</feature>
<dbReference type="InterPro" id="IPR045158">
    <property type="entry name" value="KEA4/5/6-like"/>
</dbReference>
<dbReference type="GO" id="GO:0015386">
    <property type="term" value="F:potassium:proton antiporter activity"/>
    <property type="evidence" value="ECO:0007669"/>
    <property type="project" value="InterPro"/>
</dbReference>
<evidence type="ECO:0000256" key="4">
    <source>
        <dbReference type="ARBA" id="ARBA00022692"/>
    </source>
</evidence>
<feature type="transmembrane region" description="Helical" evidence="10">
    <location>
        <begin position="470"/>
        <end position="494"/>
    </location>
</feature>
<dbReference type="InterPro" id="IPR006153">
    <property type="entry name" value="Cation/H_exchanger_TM"/>
</dbReference>
<dbReference type="PANTHER" id="PTHR16254">
    <property type="entry name" value="POTASSIUM/PROTON ANTIPORTER-RELATED"/>
    <property type="match status" value="1"/>
</dbReference>
<evidence type="ECO:0000256" key="9">
    <source>
        <dbReference type="SAM" id="MobiDB-lite"/>
    </source>
</evidence>
<feature type="transmembrane region" description="Helical" evidence="10">
    <location>
        <begin position="514"/>
        <end position="532"/>
    </location>
</feature>
<proteinExistence type="predicted"/>
<dbReference type="InterPro" id="IPR038770">
    <property type="entry name" value="Na+/solute_symporter_sf"/>
</dbReference>
<organism evidence="12">
    <name type="scientific">Prasinoderma singulare</name>
    <dbReference type="NCBI Taxonomy" id="676789"/>
    <lineage>
        <taxon>Eukaryota</taxon>
        <taxon>Viridiplantae</taxon>
        <taxon>Prasinodermophyta</taxon>
        <taxon>Prasinodermophyceae</taxon>
        <taxon>Prasinodermales</taxon>
        <taxon>Prasinodermaceae</taxon>
        <taxon>Prasinoderma</taxon>
    </lineage>
</organism>
<feature type="domain" description="Cation/H+ exchanger transmembrane" evidence="11">
    <location>
        <begin position="302"/>
        <end position="670"/>
    </location>
</feature>
<feature type="transmembrane region" description="Helical" evidence="10">
    <location>
        <begin position="650"/>
        <end position="672"/>
    </location>
</feature>
<keyword evidence="2" id="KW-0813">Transport</keyword>
<evidence type="ECO:0000256" key="6">
    <source>
        <dbReference type="ARBA" id="ARBA00022989"/>
    </source>
</evidence>
<evidence type="ECO:0000256" key="10">
    <source>
        <dbReference type="SAM" id="Phobius"/>
    </source>
</evidence>
<feature type="compositionally biased region" description="Low complexity" evidence="9">
    <location>
        <begin position="178"/>
        <end position="190"/>
    </location>
</feature>
<feature type="transmembrane region" description="Helical" evidence="10">
    <location>
        <begin position="588"/>
        <end position="611"/>
    </location>
</feature>
<evidence type="ECO:0000256" key="3">
    <source>
        <dbReference type="ARBA" id="ARBA00022449"/>
    </source>
</evidence>
<evidence type="ECO:0000256" key="5">
    <source>
        <dbReference type="ARBA" id="ARBA00022729"/>
    </source>
</evidence>
<dbReference type="Gene3D" id="1.20.1530.20">
    <property type="match status" value="1"/>
</dbReference>
<accession>A0A7S3C563</accession>
<feature type="region of interest" description="Disordered" evidence="9">
    <location>
        <begin position="696"/>
        <end position="718"/>
    </location>
</feature>
<name>A0A7S3C563_9VIRI</name>
<dbReference type="EMBL" id="HBHY01021693">
    <property type="protein sequence ID" value="CAE0152778.1"/>
    <property type="molecule type" value="Transcribed_RNA"/>
</dbReference>
<dbReference type="GO" id="GO:0016020">
    <property type="term" value="C:membrane"/>
    <property type="evidence" value="ECO:0007669"/>
    <property type="project" value="UniProtKB-SubCell"/>
</dbReference>
<reference evidence="12" key="1">
    <citation type="submission" date="2021-01" db="EMBL/GenBank/DDBJ databases">
        <authorList>
            <person name="Corre E."/>
            <person name="Pelletier E."/>
            <person name="Niang G."/>
            <person name="Scheremetjew M."/>
            <person name="Finn R."/>
            <person name="Kale V."/>
            <person name="Holt S."/>
            <person name="Cochrane G."/>
            <person name="Meng A."/>
            <person name="Brown T."/>
            <person name="Cohen L."/>
        </authorList>
    </citation>
    <scope>NUCLEOTIDE SEQUENCE</scope>
    <source>
        <strain evidence="12">RCC927</strain>
    </source>
</reference>
<feature type="region of interest" description="Disordered" evidence="9">
    <location>
        <begin position="142"/>
        <end position="190"/>
    </location>
</feature>
<evidence type="ECO:0000256" key="1">
    <source>
        <dbReference type="ARBA" id="ARBA00004141"/>
    </source>
</evidence>
<dbReference type="PANTHER" id="PTHR16254:SF14">
    <property type="entry name" value="TRANSMEMBRANE AND COILED-COIL DOMAIN-CONTAINING PROTEIN 3"/>
    <property type="match status" value="1"/>
</dbReference>
<keyword evidence="8 10" id="KW-0472">Membrane</keyword>
<feature type="transmembrane region" description="Helical" evidence="10">
    <location>
        <begin position="403"/>
        <end position="424"/>
    </location>
</feature>
<feature type="transmembrane region" description="Helical" evidence="10">
    <location>
        <begin position="320"/>
        <end position="337"/>
    </location>
</feature>
<feature type="compositionally biased region" description="Low complexity" evidence="9">
    <location>
        <begin position="158"/>
        <end position="167"/>
    </location>
</feature>
<sequence length="718" mass="71716">MSSAASACAAVCFGCLSKRDRPKWSAMTVNAASPLSALASCWKNLSWSPLSACRAFCTSRTVRCAGAQSGHSSASATPKPPPPAPPPVKKTLGQAALSGLKTEFKAATEELDPSKADAVFEVAAERANMTAAASAVRVGAEADGRGGDAGVGGRSKGGQEQASAQAKAAKKRGEAGGEEAASAAARPESAACPDVNATDCTQMEAETMVRVEAETDKLDAAGLVHAAAGAVGATGIKVSKRDEATAVKSLSGIGAKSSQATSTGVVVDAKQNVYVLSRPAGTALELHSDAVMLRGLMVLAVAAAGGTLIASLLRLSSPAAMYLITGAVVGPGGAALVEQLVQVETVAQLGVIALLFCLGAEFSPARLAAVRGVALGGAMVQTLGITLLGALTAYSIGLPTSQGAGIGLLMSMSSTSVVSASLRLPAGPAPRRARAIVIGTLVGQDMLVGLCAAAAPLLAQRHGGAGGAALAASVLLLLLLAFGTATAALGRLVFPRLLLSHEAGGKDAQVRNRVVTFALAMTFACTADYLGLSLELGAYAAGAAAASSPALAGLAEGAMQPLKDVLQALFLTSVGLCMPPTFLANHVLLLAVATLVVTLAKGCIIALTVLAWREPLSVAVCAATSLAHAGEFSFVLLGKLSDSGALPREMFLLGLGVCGLSLLTSPVVVWLAPRLARVVGARGEWAGSMLPSEGALAASAASESDEECGGRQPLHPKG</sequence>
<comment type="subcellular location">
    <subcellularLocation>
        <location evidence="1">Membrane</location>
        <topology evidence="1">Multi-pass membrane protein</topology>
    </subcellularLocation>
</comment>
<feature type="compositionally biased region" description="Low complexity" evidence="9">
    <location>
        <begin position="68"/>
        <end position="77"/>
    </location>
</feature>
<keyword evidence="7" id="KW-0406">Ion transport</keyword>
<evidence type="ECO:0000313" key="12">
    <source>
        <dbReference type="EMBL" id="CAE0152778.1"/>
    </source>
</evidence>
<feature type="transmembrane region" description="Helical" evidence="10">
    <location>
        <begin position="291"/>
        <end position="313"/>
    </location>
</feature>
<keyword evidence="5" id="KW-0732">Signal</keyword>
<dbReference type="AlphaFoldDB" id="A0A7S3C563"/>
<feature type="transmembrane region" description="Helical" evidence="10">
    <location>
        <begin position="343"/>
        <end position="362"/>
    </location>
</feature>
<protein>
    <recommendedName>
        <fullName evidence="11">Cation/H+ exchanger transmembrane domain-containing protein</fullName>
    </recommendedName>
</protein>
<gene>
    <name evidence="12" type="ORF">PSIN1315_LOCUS13880</name>
</gene>
<evidence type="ECO:0000256" key="2">
    <source>
        <dbReference type="ARBA" id="ARBA00022448"/>
    </source>
</evidence>
<feature type="transmembrane region" description="Helical" evidence="10">
    <location>
        <begin position="618"/>
        <end position="638"/>
    </location>
</feature>